<feature type="signal peptide" evidence="1">
    <location>
        <begin position="1"/>
        <end position="37"/>
    </location>
</feature>
<dbReference type="Proteomes" id="UP000265828">
    <property type="component" value="Unassembled WGS sequence"/>
</dbReference>
<dbReference type="SMART" id="SM00287">
    <property type="entry name" value="SH3b"/>
    <property type="match status" value="3"/>
</dbReference>
<feature type="domain" description="SH3b" evidence="2">
    <location>
        <begin position="184"/>
        <end position="247"/>
    </location>
</feature>
<dbReference type="EMBL" id="QRZI01000001">
    <property type="protein sequence ID" value="RGV66515.1"/>
    <property type="molecule type" value="Genomic_DNA"/>
</dbReference>
<dbReference type="PROSITE" id="PS51781">
    <property type="entry name" value="SH3B"/>
    <property type="match status" value="2"/>
</dbReference>
<dbReference type="Proteomes" id="UP000285839">
    <property type="component" value="Unassembled WGS sequence"/>
</dbReference>
<evidence type="ECO:0000313" key="7">
    <source>
        <dbReference type="Proteomes" id="UP000265828"/>
    </source>
</evidence>
<reference evidence="3 6" key="1">
    <citation type="submission" date="2015-09" db="EMBL/GenBank/DDBJ databases">
        <authorList>
            <consortium name="Pathogen Informatics"/>
        </authorList>
    </citation>
    <scope>NUCLEOTIDE SEQUENCE [LARGE SCALE GENOMIC DNA]</scope>
    <source>
        <strain evidence="3 6">2789STDY5608837</strain>
    </source>
</reference>
<evidence type="ECO:0000256" key="1">
    <source>
        <dbReference type="SAM" id="SignalP"/>
    </source>
</evidence>
<name>A0A173ZWJ6_9FIRM</name>
<proteinExistence type="predicted"/>
<evidence type="ECO:0000259" key="2">
    <source>
        <dbReference type="PROSITE" id="PS51781"/>
    </source>
</evidence>
<evidence type="ECO:0000313" key="6">
    <source>
        <dbReference type="Proteomes" id="UP000095409"/>
    </source>
</evidence>
<dbReference type="RefSeq" id="WP_005427845.1">
    <property type="nucleotide sequence ID" value="NZ_CYZD01000003.1"/>
</dbReference>
<dbReference type="AlphaFoldDB" id="A0A173ZWJ6"/>
<feature type="chain" id="PRO_5041795039" evidence="1">
    <location>
        <begin position="38"/>
        <end position="247"/>
    </location>
</feature>
<dbReference type="InterPro" id="IPR003646">
    <property type="entry name" value="SH3-like_bac-type"/>
</dbReference>
<sequence>MKKRFSTMQRSGVLKRIFTCVIALALAMPMTVQTGWAATTSYTVTVADGYLALRNAKAYDDKNEIGKLYTGDTVDVTDSSGSTYWYVYASRLKKSGYVNRRYLANSSSERYVSVKSGYLALRNAKAFKSSNEVAELYTGDKVQIADASDSTYWLVYVPGLGKGGYVNKDYLVKNKDNTASAVVTKTVKVKSGYLALRNAKAYDDANEIGQLNNGDTVQVQDSSGSTYWYVYSSRLGKSGYVNKNYLQ</sequence>
<dbReference type="Gene3D" id="2.30.30.40">
    <property type="entry name" value="SH3 Domains"/>
    <property type="match status" value="3"/>
</dbReference>
<evidence type="ECO:0000313" key="4">
    <source>
        <dbReference type="EMBL" id="RGR51205.1"/>
    </source>
</evidence>
<dbReference type="GeneID" id="79805122"/>
<dbReference type="EMBL" id="QRUH01000001">
    <property type="protein sequence ID" value="RGR51205.1"/>
    <property type="molecule type" value="Genomic_DNA"/>
</dbReference>
<dbReference type="EMBL" id="CYZD01000003">
    <property type="protein sequence ID" value="CUN80019.1"/>
    <property type="molecule type" value="Genomic_DNA"/>
</dbReference>
<evidence type="ECO:0000313" key="5">
    <source>
        <dbReference type="EMBL" id="RGV66515.1"/>
    </source>
</evidence>
<organism evidence="3 6">
    <name type="scientific">Blautia obeum</name>
    <dbReference type="NCBI Taxonomy" id="40520"/>
    <lineage>
        <taxon>Bacteria</taxon>
        <taxon>Bacillati</taxon>
        <taxon>Bacillota</taxon>
        <taxon>Clostridia</taxon>
        <taxon>Lachnospirales</taxon>
        <taxon>Lachnospiraceae</taxon>
        <taxon>Blautia</taxon>
    </lineage>
</organism>
<gene>
    <name evidence="5" type="ORF">DWW07_02145</name>
    <name evidence="4" type="ORF">DWY46_00910</name>
    <name evidence="3" type="ORF">ERS852394_00928</name>
</gene>
<evidence type="ECO:0000313" key="8">
    <source>
        <dbReference type="Proteomes" id="UP000285839"/>
    </source>
</evidence>
<reference evidence="7 8" key="2">
    <citation type="submission" date="2018-08" db="EMBL/GenBank/DDBJ databases">
        <title>A genome reference for cultivated species of the human gut microbiota.</title>
        <authorList>
            <person name="Zou Y."/>
            <person name="Xue W."/>
            <person name="Luo G."/>
        </authorList>
    </citation>
    <scope>NUCLEOTIDE SEQUENCE [LARGE SCALE GENOMIC DNA]</scope>
    <source>
        <strain evidence="5 7">AF14-23</strain>
        <strain evidence="4 8">AF25-21</strain>
    </source>
</reference>
<keyword evidence="1" id="KW-0732">Signal</keyword>
<protein>
    <submittedName>
        <fullName evidence="3">Bacterial SH3 domain</fullName>
    </submittedName>
    <submittedName>
        <fullName evidence="4">SH3 domain-containing protein</fullName>
    </submittedName>
</protein>
<feature type="domain" description="SH3b" evidence="2">
    <location>
        <begin position="39"/>
        <end position="107"/>
    </location>
</feature>
<evidence type="ECO:0000313" key="3">
    <source>
        <dbReference type="EMBL" id="CUN80019.1"/>
    </source>
</evidence>
<dbReference type="Proteomes" id="UP000095409">
    <property type="component" value="Unassembled WGS sequence"/>
</dbReference>
<accession>A0A173ZWJ6</accession>